<reference evidence="1 3" key="2">
    <citation type="submission" date="2018-11" db="EMBL/GenBank/DDBJ databases">
        <authorList>
            <consortium name="Pathogen Informatics"/>
        </authorList>
    </citation>
    <scope>NUCLEOTIDE SEQUENCE [LARGE SCALE GENOMIC DNA]</scope>
</reference>
<proteinExistence type="predicted"/>
<dbReference type="Proteomes" id="UP000274756">
    <property type="component" value="Unassembled WGS sequence"/>
</dbReference>
<keyword evidence="3" id="KW-1185">Reference proteome</keyword>
<protein>
    <submittedName>
        <fullName evidence="4">TAFII28 domain-containing protein</fullName>
    </submittedName>
</protein>
<organism evidence="2 4">
    <name type="scientific">Dracunculus medinensis</name>
    <name type="common">Guinea worm</name>
    <dbReference type="NCBI Taxonomy" id="318479"/>
    <lineage>
        <taxon>Eukaryota</taxon>
        <taxon>Metazoa</taxon>
        <taxon>Ecdysozoa</taxon>
        <taxon>Nematoda</taxon>
        <taxon>Chromadorea</taxon>
        <taxon>Rhabditida</taxon>
        <taxon>Spirurina</taxon>
        <taxon>Dracunculoidea</taxon>
        <taxon>Dracunculidae</taxon>
        <taxon>Dracunculus</taxon>
    </lineage>
</organism>
<evidence type="ECO:0000313" key="3">
    <source>
        <dbReference type="Proteomes" id="UP000274756"/>
    </source>
</evidence>
<dbReference type="WBParaSite" id="DME_0000023501-mRNA-1">
    <property type="protein sequence ID" value="DME_0000023501-mRNA-1"/>
    <property type="gene ID" value="DME_0000023501"/>
</dbReference>
<evidence type="ECO:0000313" key="1">
    <source>
        <dbReference type="EMBL" id="VDN54622.1"/>
    </source>
</evidence>
<evidence type="ECO:0000313" key="4">
    <source>
        <dbReference type="WBParaSite" id="DME_0000023501-mRNA-1"/>
    </source>
</evidence>
<evidence type="ECO:0000313" key="2">
    <source>
        <dbReference type="Proteomes" id="UP000038040"/>
    </source>
</evidence>
<gene>
    <name evidence="1" type="ORF">DME_LOCUS4595</name>
</gene>
<accession>A0A0N4U0Y7</accession>
<sequence>MIFFDFIVLQFPVVILSMKNRDAIINLSNIKQNIMKKLENSDKFTNDNERFIKSITENDAIINPSNVKLHDDRNEKLYDDYALTMSSEPVYKLSLLTSNRDIETKHDRKGDNVRRKSEGKTGDSDLEEFLIRQRRIKFYKVIRYIQRRNQSTISLEIISKMSPNGLTFVISQLHNLIEASDHAHIYAVEK</sequence>
<reference evidence="4" key="1">
    <citation type="submission" date="2017-02" db="UniProtKB">
        <authorList>
            <consortium name="WormBaseParasite"/>
        </authorList>
    </citation>
    <scope>IDENTIFICATION</scope>
</reference>
<dbReference type="EMBL" id="UYYG01001150">
    <property type="protein sequence ID" value="VDN54622.1"/>
    <property type="molecule type" value="Genomic_DNA"/>
</dbReference>
<dbReference type="Proteomes" id="UP000038040">
    <property type="component" value="Unplaced"/>
</dbReference>
<name>A0A0N4U0Y7_DRAME</name>
<dbReference type="AlphaFoldDB" id="A0A0N4U0Y7"/>